<sequence>MFLISLLLKSNFVSHLATIMGKLVHPCKAQHQLFLAL</sequence>
<accession>A0A3N7HE30</accession>
<dbReference type="Proteomes" id="UP000006729">
    <property type="component" value="Chromosome 19"/>
</dbReference>
<proteinExistence type="predicted"/>
<name>A0A3N7HE30_POPTR</name>
<protein>
    <submittedName>
        <fullName evidence="1">Uncharacterized protein</fullName>
    </submittedName>
</protein>
<reference evidence="1 2" key="1">
    <citation type="journal article" date="2006" name="Science">
        <title>The genome of black cottonwood, Populus trichocarpa (Torr. &amp; Gray).</title>
        <authorList>
            <person name="Tuskan G.A."/>
            <person name="Difazio S."/>
            <person name="Jansson S."/>
            <person name="Bohlmann J."/>
            <person name="Grigoriev I."/>
            <person name="Hellsten U."/>
            <person name="Putnam N."/>
            <person name="Ralph S."/>
            <person name="Rombauts S."/>
            <person name="Salamov A."/>
            <person name="Schein J."/>
            <person name="Sterck L."/>
            <person name="Aerts A."/>
            <person name="Bhalerao R.R."/>
            <person name="Bhalerao R.P."/>
            <person name="Blaudez D."/>
            <person name="Boerjan W."/>
            <person name="Brun A."/>
            <person name="Brunner A."/>
            <person name="Busov V."/>
            <person name="Campbell M."/>
            <person name="Carlson J."/>
            <person name="Chalot M."/>
            <person name="Chapman J."/>
            <person name="Chen G.L."/>
            <person name="Cooper D."/>
            <person name="Coutinho P.M."/>
            <person name="Couturier J."/>
            <person name="Covert S."/>
            <person name="Cronk Q."/>
            <person name="Cunningham R."/>
            <person name="Davis J."/>
            <person name="Degroeve S."/>
            <person name="Dejardin A."/>
            <person name="Depamphilis C."/>
            <person name="Detter J."/>
            <person name="Dirks B."/>
            <person name="Dubchak I."/>
            <person name="Duplessis S."/>
            <person name="Ehlting J."/>
            <person name="Ellis B."/>
            <person name="Gendler K."/>
            <person name="Goodstein D."/>
            <person name="Gribskov M."/>
            <person name="Grimwood J."/>
            <person name="Groover A."/>
            <person name="Gunter L."/>
            <person name="Hamberger B."/>
            <person name="Heinze B."/>
            <person name="Helariutta Y."/>
            <person name="Henrissat B."/>
            <person name="Holligan D."/>
            <person name="Holt R."/>
            <person name="Huang W."/>
            <person name="Islam-Faridi N."/>
            <person name="Jones S."/>
            <person name="Jones-Rhoades M."/>
            <person name="Jorgensen R."/>
            <person name="Joshi C."/>
            <person name="Kangasjarvi J."/>
            <person name="Karlsson J."/>
            <person name="Kelleher C."/>
            <person name="Kirkpatrick R."/>
            <person name="Kirst M."/>
            <person name="Kohler A."/>
            <person name="Kalluri U."/>
            <person name="Larimer F."/>
            <person name="Leebens-Mack J."/>
            <person name="Leple J.C."/>
            <person name="Locascio P."/>
            <person name="Lou Y."/>
            <person name="Lucas S."/>
            <person name="Martin F."/>
            <person name="Montanini B."/>
            <person name="Napoli C."/>
            <person name="Nelson D.R."/>
            <person name="Nelson C."/>
            <person name="Nieminen K."/>
            <person name="Nilsson O."/>
            <person name="Pereda V."/>
            <person name="Peter G."/>
            <person name="Philippe R."/>
            <person name="Pilate G."/>
            <person name="Poliakov A."/>
            <person name="Razumovskaya J."/>
            <person name="Richardson P."/>
            <person name="Rinaldi C."/>
            <person name="Ritland K."/>
            <person name="Rouze P."/>
            <person name="Ryaboy D."/>
            <person name="Schmutz J."/>
            <person name="Schrader J."/>
            <person name="Segerman B."/>
            <person name="Shin H."/>
            <person name="Siddiqui A."/>
            <person name="Sterky F."/>
            <person name="Terry A."/>
            <person name="Tsai C.J."/>
            <person name="Uberbacher E."/>
            <person name="Unneberg P."/>
            <person name="Vahala J."/>
            <person name="Wall K."/>
            <person name="Wessler S."/>
            <person name="Yang G."/>
            <person name="Yin T."/>
            <person name="Douglas C."/>
            <person name="Marra M."/>
            <person name="Sandberg G."/>
            <person name="Van de Peer Y."/>
            <person name="Rokhsar D."/>
        </authorList>
    </citation>
    <scope>NUCLEOTIDE SEQUENCE [LARGE SCALE GENOMIC DNA]</scope>
    <source>
        <strain evidence="2">cv. Nisqually</strain>
    </source>
</reference>
<dbReference type="AlphaFoldDB" id="A0A3N7HE30"/>
<evidence type="ECO:0000313" key="1">
    <source>
        <dbReference type="EMBL" id="RQP03802.1"/>
    </source>
</evidence>
<evidence type="ECO:0000313" key="2">
    <source>
        <dbReference type="Proteomes" id="UP000006729"/>
    </source>
</evidence>
<organism evidence="1 2">
    <name type="scientific">Populus trichocarpa</name>
    <name type="common">Western balsam poplar</name>
    <name type="synonym">Populus balsamifera subsp. trichocarpa</name>
    <dbReference type="NCBI Taxonomy" id="3694"/>
    <lineage>
        <taxon>Eukaryota</taxon>
        <taxon>Viridiplantae</taxon>
        <taxon>Streptophyta</taxon>
        <taxon>Embryophyta</taxon>
        <taxon>Tracheophyta</taxon>
        <taxon>Spermatophyta</taxon>
        <taxon>Magnoliopsida</taxon>
        <taxon>eudicotyledons</taxon>
        <taxon>Gunneridae</taxon>
        <taxon>Pentapetalae</taxon>
        <taxon>rosids</taxon>
        <taxon>fabids</taxon>
        <taxon>Malpighiales</taxon>
        <taxon>Salicaceae</taxon>
        <taxon>Saliceae</taxon>
        <taxon>Populus</taxon>
    </lineage>
</organism>
<dbReference type="InParanoid" id="A0A3N7HE30"/>
<keyword evidence="2" id="KW-1185">Reference proteome</keyword>
<dbReference type="EMBL" id="CM009308">
    <property type="protein sequence ID" value="RQP03802.1"/>
    <property type="molecule type" value="Genomic_DNA"/>
</dbReference>
<gene>
    <name evidence="1" type="ORF">POPTR_019G125350</name>
</gene>